<dbReference type="PANTHER" id="PTHR21599:SF0">
    <property type="entry name" value="GLYCERATE KINASE"/>
    <property type="match status" value="1"/>
</dbReference>
<evidence type="ECO:0000256" key="1">
    <source>
        <dbReference type="ARBA" id="ARBA00006284"/>
    </source>
</evidence>
<dbReference type="InterPro" id="IPR018193">
    <property type="entry name" value="Glyc_kinase_flavodox-like_fold"/>
</dbReference>
<keyword evidence="6" id="KW-1185">Reference proteome</keyword>
<proteinExistence type="inferred from homology"/>
<organism evidence="5 6">
    <name type="scientific">Marinomonas arenicola</name>
    <dbReference type="NCBI Taxonomy" id="569601"/>
    <lineage>
        <taxon>Bacteria</taxon>
        <taxon>Pseudomonadati</taxon>
        <taxon>Pseudomonadota</taxon>
        <taxon>Gammaproteobacteria</taxon>
        <taxon>Oceanospirillales</taxon>
        <taxon>Oceanospirillaceae</taxon>
        <taxon>Marinomonas</taxon>
    </lineage>
</organism>
<dbReference type="EC" id="2.7.1.31" evidence="5"/>
<reference evidence="5 6" key="1">
    <citation type="submission" date="2024-02" db="EMBL/GenBank/DDBJ databases">
        <title>Bacteria isolated from the canopy kelp, Nereocystis luetkeana.</title>
        <authorList>
            <person name="Pfister C.A."/>
            <person name="Younker I.T."/>
            <person name="Light S.H."/>
        </authorList>
    </citation>
    <scope>NUCLEOTIDE SEQUENCE [LARGE SCALE GENOMIC DNA]</scope>
    <source>
        <strain evidence="5 6">TI.4.07</strain>
    </source>
</reference>
<dbReference type="PANTHER" id="PTHR21599">
    <property type="entry name" value="GLYCERATE KINASE"/>
    <property type="match status" value="1"/>
</dbReference>
<dbReference type="EMBL" id="JBAKAR010000002">
    <property type="protein sequence ID" value="MEL0612324.1"/>
    <property type="molecule type" value="Genomic_DNA"/>
</dbReference>
<dbReference type="InterPro" id="IPR018197">
    <property type="entry name" value="Glycerate_kinase_RE-like"/>
</dbReference>
<evidence type="ECO:0000313" key="6">
    <source>
        <dbReference type="Proteomes" id="UP001379949"/>
    </source>
</evidence>
<dbReference type="Proteomes" id="UP001379949">
    <property type="component" value="Unassembled WGS sequence"/>
</dbReference>
<comment type="caution">
    <text evidence="5">The sequence shown here is derived from an EMBL/GenBank/DDBJ whole genome shotgun (WGS) entry which is preliminary data.</text>
</comment>
<keyword evidence="3 4" id="KW-0418">Kinase</keyword>
<comment type="similarity">
    <text evidence="1 4">Belongs to the glycerate kinase type-1 family.</text>
</comment>
<gene>
    <name evidence="5" type="ORF">V6242_04145</name>
</gene>
<dbReference type="InterPro" id="IPR004381">
    <property type="entry name" value="Glycerate_kinase"/>
</dbReference>
<evidence type="ECO:0000256" key="4">
    <source>
        <dbReference type="PIRNR" id="PIRNR006078"/>
    </source>
</evidence>
<dbReference type="Pfam" id="PF02595">
    <property type="entry name" value="Gly_kinase"/>
    <property type="match status" value="1"/>
</dbReference>
<evidence type="ECO:0000256" key="2">
    <source>
        <dbReference type="ARBA" id="ARBA00022679"/>
    </source>
</evidence>
<dbReference type="InterPro" id="IPR036129">
    <property type="entry name" value="Glycerate_kinase_sf"/>
</dbReference>
<name>A0ABU9G1G7_9GAMM</name>
<dbReference type="SUPFAM" id="SSF110738">
    <property type="entry name" value="Glycerate kinase I"/>
    <property type="match status" value="1"/>
</dbReference>
<dbReference type="PIRSF" id="PIRSF006078">
    <property type="entry name" value="GlxK"/>
    <property type="match status" value="1"/>
</dbReference>
<protein>
    <submittedName>
        <fullName evidence="5">Glycerate kinase</fullName>
        <ecNumber evidence="5">2.7.1.31</ecNumber>
    </submittedName>
</protein>
<accession>A0ABU9G1G7</accession>
<evidence type="ECO:0000256" key="3">
    <source>
        <dbReference type="ARBA" id="ARBA00022777"/>
    </source>
</evidence>
<dbReference type="GO" id="GO:0008887">
    <property type="term" value="F:glycerate kinase activity"/>
    <property type="evidence" value="ECO:0007669"/>
    <property type="project" value="UniProtKB-EC"/>
</dbReference>
<keyword evidence="2 4" id="KW-0808">Transferase</keyword>
<dbReference type="Gene3D" id="3.40.50.10350">
    <property type="entry name" value="Glycerate kinase, domain 1"/>
    <property type="match status" value="1"/>
</dbReference>
<dbReference type="Gene3D" id="3.90.1510.10">
    <property type="entry name" value="Glycerate kinase, domain 2"/>
    <property type="match status" value="1"/>
</dbReference>
<sequence length="415" mass="43247">MSAFYSFRALDFLDVSAFVNDLLFFLMGIFMKIVIAPDSFKESLSALGVSNAIEAGFRHVFPDAEYVKVPMADGGEGTVQSMVDATEGYFIDLSVTGPLGQPVQAQYGVLGSQPGKPSTAIIEMASASGLHLVPREQRDPRITTSYGSGELIKDALDRGIEHIILGLGGSATNDGGAGMVQALGYQLQDVNGREIPFGGLALKQLNRIDAGLVHPKLAACVIEVACDVDNPLCGERGASAIFGPQKGATPAMVQALDLSLAHFADVIVSSGREDQRLVAGAGAAGGMGLGVKAFLGGELKPGIEIVMATVAFAEKLEGADLVITGEGRIDGQTAFGKTPMGVLKQAQDKGLPTIGIAGCLGEGAEIMLEKGMLAIFPIIPFLHSLEQVLAEAEANVTYTARNIAQSIKLGGQLNR</sequence>
<evidence type="ECO:0000313" key="5">
    <source>
        <dbReference type="EMBL" id="MEL0612324.1"/>
    </source>
</evidence>
<dbReference type="NCBIfam" id="TIGR00045">
    <property type="entry name" value="glycerate kinase"/>
    <property type="match status" value="1"/>
</dbReference>